<accession>A0A2U2J5E9</accession>
<evidence type="ECO:0000313" key="2">
    <source>
        <dbReference type="Proteomes" id="UP000245916"/>
    </source>
</evidence>
<proteinExistence type="predicted"/>
<dbReference type="Proteomes" id="UP000245916">
    <property type="component" value="Unassembled WGS sequence"/>
</dbReference>
<sequence length="169" mass="17358">MKRLLIALLLLGACGTSEEQANRSGAEAEANEAVADAVRTASLTGLYEGRVGDQTNQLCIIDRGSGDARFGLVVWGGNMHSCSGSGGAIRDDGVLRLTMAGDETCTIEAAIEGGVVTLPDAVPDGCSYYCGARARLNGATFRRSGTTAEDAMKAVDLVGEPLCAGMSPQ</sequence>
<name>A0A2U2J5E9_9SPHN</name>
<dbReference type="RefSeq" id="WP_109271697.1">
    <property type="nucleotide sequence ID" value="NZ_QFFF01000001.1"/>
</dbReference>
<organism evidence="1 2">
    <name type="scientific">Allosphingosinicella humi</name>
    <dbReference type="NCBI Taxonomy" id="2068657"/>
    <lineage>
        <taxon>Bacteria</taxon>
        <taxon>Pseudomonadati</taxon>
        <taxon>Pseudomonadota</taxon>
        <taxon>Alphaproteobacteria</taxon>
        <taxon>Sphingomonadales</taxon>
        <taxon>Sphingomonadaceae</taxon>
        <taxon>Allosphingosinicella</taxon>
    </lineage>
</organism>
<evidence type="ECO:0000313" key="1">
    <source>
        <dbReference type="EMBL" id="PWG03559.1"/>
    </source>
</evidence>
<dbReference type="AlphaFoldDB" id="A0A2U2J5E9"/>
<protein>
    <submittedName>
        <fullName evidence="1">Uncharacterized protein</fullName>
    </submittedName>
</protein>
<dbReference type="EMBL" id="QFFF01000001">
    <property type="protein sequence ID" value="PWG03559.1"/>
    <property type="molecule type" value="Genomic_DNA"/>
</dbReference>
<dbReference type="OrthoDB" id="7448000at2"/>
<keyword evidence="2" id="KW-1185">Reference proteome</keyword>
<reference evidence="1 2" key="1">
    <citation type="submission" date="2018-05" db="EMBL/GenBank/DDBJ databases">
        <title>Genome of Sphingosinicella humi QZX222.</title>
        <authorList>
            <person name="Qiao Z."/>
            <person name="Wang G."/>
        </authorList>
    </citation>
    <scope>NUCLEOTIDE SEQUENCE [LARGE SCALE GENOMIC DNA]</scope>
    <source>
        <strain evidence="1 2">QZX222</strain>
    </source>
</reference>
<comment type="caution">
    <text evidence="1">The sequence shown here is derived from an EMBL/GenBank/DDBJ whole genome shotgun (WGS) entry which is preliminary data.</text>
</comment>
<gene>
    <name evidence="1" type="ORF">DF286_12250</name>
</gene>